<dbReference type="InterPro" id="IPR001130">
    <property type="entry name" value="TatD-like"/>
</dbReference>
<evidence type="ECO:0000313" key="3">
    <source>
        <dbReference type="Proteomes" id="UP000717696"/>
    </source>
</evidence>
<name>A0A9P9FEB4_9HYPO</name>
<gene>
    <name evidence="2" type="ORF">B0J13DRAFT_540820</name>
</gene>
<dbReference type="Gene3D" id="3.20.20.140">
    <property type="entry name" value="Metal-dependent hydrolases"/>
    <property type="match status" value="1"/>
</dbReference>
<evidence type="ECO:0000256" key="1">
    <source>
        <dbReference type="SAM" id="MobiDB-lite"/>
    </source>
</evidence>
<dbReference type="InterPro" id="IPR053044">
    <property type="entry name" value="Metallo-hydrolase/TatD-type"/>
</dbReference>
<sequence>MCQLPSHDERRDSPRRDSSRRHDALPFPWHLTACDAHCHPTDTMASVAEFPSMRSVALTVMATRSQDQELVADVAVQHPAPDRKAFQTAGNEQLDTFVVPAFGWHPWFSHQLYDDQVPEPTYRPATAGHGPGSDQTPKVSAAAAAAAVAKAAHYAAVLAPAPSPSFLASLPPPIPISSFISSTRTHLLAHPLALVGEIGLDKAFRLPQSWDSASQDARDAGLTPGGREGRQLSPHRVRLEHQRAVLAAQLRLAAEMRRAVSVHGVQAHGVLHETLAATWKGHEREVMTRRKRHMVAQGAEDFSSDSEDDQVVDERKPYPPRICLHSFSAGVEVLKQYLHPAIPARIFISLSSAINLSTDANRTKASDVLRAMPDDRILVESDLHTAGEPMDAALEDMYRQVCEVKGWDLEEGVTRLAKNYEEFIYG</sequence>
<accession>A0A9P9FEB4</accession>
<keyword evidence="3" id="KW-1185">Reference proteome</keyword>
<dbReference type="PANTHER" id="PTHR47345:SF1">
    <property type="entry name" value="CUT9-INTERACTING PROTEIN SCN1"/>
    <property type="match status" value="1"/>
</dbReference>
<organism evidence="2 3">
    <name type="scientific">Dactylonectria estremocensis</name>
    <dbReference type="NCBI Taxonomy" id="1079267"/>
    <lineage>
        <taxon>Eukaryota</taxon>
        <taxon>Fungi</taxon>
        <taxon>Dikarya</taxon>
        <taxon>Ascomycota</taxon>
        <taxon>Pezizomycotina</taxon>
        <taxon>Sordariomycetes</taxon>
        <taxon>Hypocreomycetidae</taxon>
        <taxon>Hypocreales</taxon>
        <taxon>Nectriaceae</taxon>
        <taxon>Dactylonectria</taxon>
    </lineage>
</organism>
<protein>
    <recommendedName>
        <fullName evidence="4">Cut9 interacting protein Scn1</fullName>
    </recommendedName>
</protein>
<comment type="caution">
    <text evidence="2">The sequence shown here is derived from an EMBL/GenBank/DDBJ whole genome shotgun (WGS) entry which is preliminary data.</text>
</comment>
<proteinExistence type="predicted"/>
<feature type="region of interest" description="Disordered" evidence="1">
    <location>
        <begin position="1"/>
        <end position="22"/>
    </location>
</feature>
<dbReference type="OrthoDB" id="413993at2759"/>
<dbReference type="AlphaFoldDB" id="A0A9P9FEB4"/>
<dbReference type="Pfam" id="PF01026">
    <property type="entry name" value="TatD_DNase"/>
    <property type="match status" value="1"/>
</dbReference>
<dbReference type="EMBL" id="JAGMUU010000002">
    <property type="protein sequence ID" value="KAH7160257.1"/>
    <property type="molecule type" value="Genomic_DNA"/>
</dbReference>
<dbReference type="GO" id="GO:0016788">
    <property type="term" value="F:hydrolase activity, acting on ester bonds"/>
    <property type="evidence" value="ECO:0007669"/>
    <property type="project" value="InterPro"/>
</dbReference>
<feature type="region of interest" description="Disordered" evidence="1">
    <location>
        <begin position="210"/>
        <end position="235"/>
    </location>
</feature>
<dbReference type="Proteomes" id="UP000717696">
    <property type="component" value="Unassembled WGS sequence"/>
</dbReference>
<evidence type="ECO:0008006" key="4">
    <source>
        <dbReference type="Google" id="ProtNLM"/>
    </source>
</evidence>
<dbReference type="PANTHER" id="PTHR47345">
    <property type="entry name" value="CUT9-INTERACTING PROTEIN SCN1"/>
    <property type="match status" value="1"/>
</dbReference>
<evidence type="ECO:0000313" key="2">
    <source>
        <dbReference type="EMBL" id="KAH7160257.1"/>
    </source>
</evidence>
<feature type="region of interest" description="Disordered" evidence="1">
    <location>
        <begin position="119"/>
        <end position="138"/>
    </location>
</feature>
<reference evidence="2" key="1">
    <citation type="journal article" date="2021" name="Nat. Commun.">
        <title>Genetic determinants of endophytism in the Arabidopsis root mycobiome.</title>
        <authorList>
            <person name="Mesny F."/>
            <person name="Miyauchi S."/>
            <person name="Thiergart T."/>
            <person name="Pickel B."/>
            <person name="Atanasova L."/>
            <person name="Karlsson M."/>
            <person name="Huettel B."/>
            <person name="Barry K.W."/>
            <person name="Haridas S."/>
            <person name="Chen C."/>
            <person name="Bauer D."/>
            <person name="Andreopoulos W."/>
            <person name="Pangilinan J."/>
            <person name="LaButti K."/>
            <person name="Riley R."/>
            <person name="Lipzen A."/>
            <person name="Clum A."/>
            <person name="Drula E."/>
            <person name="Henrissat B."/>
            <person name="Kohler A."/>
            <person name="Grigoriev I.V."/>
            <person name="Martin F.M."/>
            <person name="Hacquard S."/>
        </authorList>
    </citation>
    <scope>NUCLEOTIDE SEQUENCE</scope>
    <source>
        <strain evidence="2">MPI-CAGE-AT-0021</strain>
    </source>
</reference>
<dbReference type="SUPFAM" id="SSF51556">
    <property type="entry name" value="Metallo-dependent hydrolases"/>
    <property type="match status" value="1"/>
</dbReference>
<dbReference type="InterPro" id="IPR032466">
    <property type="entry name" value="Metal_Hydrolase"/>
</dbReference>